<evidence type="ECO:0000256" key="4">
    <source>
        <dbReference type="ARBA" id="ARBA00022777"/>
    </source>
</evidence>
<evidence type="ECO:0000259" key="7">
    <source>
        <dbReference type="Pfam" id="PF00454"/>
    </source>
</evidence>
<comment type="similarity">
    <text evidence="1">Belongs to the PI3/PI4-kinase family. Type II PI4K subfamily.</text>
</comment>
<accession>A0A8J5JG08</accession>
<sequence>MVAISARRSEDTNPTTPKRLSRHLLHLVSRAQMSSREAVREPPRSLWRQALIWPSSPALLKKNARIADLDKSRKVSSNQNEPCASPCEGTSVACESEQQTDQPQDEETSVLPAESSSSPRKATTDEDNNLHDLSSSIKKPALSVLRPTKCSAIHATTSVSPLKVLQSSLPEPPLNIVKRASLFQELREFCANGDAQITMFPDYLSNEEKLMVQAVAQGLQLGCQVGEKSIAVYKLLGHSLQSQSLRSCPPPPARVVNNNAVDDVYVDVHELAQHGKDGFIAKLRLRRLSSGSGLRRKMLWDVAELSSTPDGMADPVGEGEGGVYAVQSRSSGQKLALFKPAEEEKFVREGLFAGEGAVREEAAYVLDSRSNGFSGVPPTAVAQLRLTNVGRAKQGAVQRFMSSTIGSMESFGMPFDLEKAREFVPVEQVHRIALLDVRVFNTDRHPGNILLIGEKKPFTMVPIDHGCILPSWFHLSEARFDWLEYPQTREPFSPAAMQYIEALDAERDAKILRSLGIREECLATLKICTLFFKLAAAQGKTLFWMGSFMTRDGCFQQPSRLELVIQSACERSGIPYSFKPNRFDEQRGEIEIGVLSRRPPNEFFLALERLLLEAISNSRSRAASTSSDEADWRACVEYETKRVVVGDLEVQVFQMEELPVAASLFMLAEMDANVTEISGTRLWTGSHFLSRYLWRHPELVRGKRVLELGAGTGICSIVSSKLGAVKCLATDGDEEVVELLTKNVHVNEAAGRVTARSLFWGDEPSAQTLLEEFPGALTDVDVVLAGDVLYKSELLPLLFATVTRVLTSDDDVERAFVLCHIPRADVTHDLVQKQIVDSGLKFEEVKLPTEDVADAAAELEECPVEDVERARLYFITK</sequence>
<dbReference type="PANTHER" id="PTHR45800">
    <property type="entry name" value="PHOSPHATIDYLINOSITOL 4-KINASE GAMMA"/>
    <property type="match status" value="1"/>
</dbReference>
<dbReference type="Pfam" id="PF10294">
    <property type="entry name" value="Methyltransf_16"/>
    <property type="match status" value="1"/>
</dbReference>
<feature type="region of interest" description="Disordered" evidence="6">
    <location>
        <begin position="1"/>
        <end position="21"/>
    </location>
</feature>
<comment type="caution">
    <text evidence="8">The sequence shown here is derived from an EMBL/GenBank/DDBJ whole genome shotgun (WGS) entry which is preliminary data.</text>
</comment>
<dbReference type="InterPro" id="IPR019410">
    <property type="entry name" value="Methyltransf_16"/>
</dbReference>
<keyword evidence="4" id="KW-0418">Kinase</keyword>
<evidence type="ECO:0000256" key="6">
    <source>
        <dbReference type="SAM" id="MobiDB-lite"/>
    </source>
</evidence>
<proteinExistence type="inferred from homology"/>
<dbReference type="CDD" id="cd02440">
    <property type="entry name" value="AdoMet_MTases"/>
    <property type="match status" value="1"/>
</dbReference>
<dbReference type="EMBL" id="JAENGY010000047">
    <property type="protein sequence ID" value="KAG6975876.1"/>
    <property type="molecule type" value="Genomic_DNA"/>
</dbReference>
<dbReference type="GO" id="GO:0016301">
    <property type="term" value="F:kinase activity"/>
    <property type="evidence" value="ECO:0007669"/>
    <property type="project" value="UniProtKB-KW"/>
</dbReference>
<keyword evidence="2" id="KW-0808">Transferase</keyword>
<dbReference type="InterPro" id="IPR000403">
    <property type="entry name" value="PI3/4_kinase_cat_dom"/>
</dbReference>
<evidence type="ECO:0000256" key="5">
    <source>
        <dbReference type="ARBA" id="ARBA00022840"/>
    </source>
</evidence>
<gene>
    <name evidence="8" type="ORF">JG688_00001922</name>
</gene>
<organism evidence="8 9">
    <name type="scientific">Phytophthora aleatoria</name>
    <dbReference type="NCBI Taxonomy" id="2496075"/>
    <lineage>
        <taxon>Eukaryota</taxon>
        <taxon>Sar</taxon>
        <taxon>Stramenopiles</taxon>
        <taxon>Oomycota</taxon>
        <taxon>Peronosporomycetes</taxon>
        <taxon>Peronosporales</taxon>
        <taxon>Peronosporaceae</taxon>
        <taxon>Phytophthora</taxon>
    </lineage>
</organism>
<evidence type="ECO:0000313" key="8">
    <source>
        <dbReference type="EMBL" id="KAG6975876.1"/>
    </source>
</evidence>
<dbReference type="Pfam" id="PF00454">
    <property type="entry name" value="PI3_PI4_kinase"/>
    <property type="match status" value="1"/>
</dbReference>
<dbReference type="PANTHER" id="PTHR45800:SF11">
    <property type="entry name" value="PHOSPHATIDYLINOSITOL 3-KINASE-RELATED PROTEIN KINASE"/>
    <property type="match status" value="1"/>
</dbReference>
<evidence type="ECO:0000256" key="3">
    <source>
        <dbReference type="ARBA" id="ARBA00022741"/>
    </source>
</evidence>
<evidence type="ECO:0000256" key="2">
    <source>
        <dbReference type="ARBA" id="ARBA00022679"/>
    </source>
</evidence>
<protein>
    <recommendedName>
        <fullName evidence="7">PI3K/PI4K catalytic domain-containing protein</fullName>
    </recommendedName>
</protein>
<dbReference type="AlphaFoldDB" id="A0A8J5JG08"/>
<evidence type="ECO:0000313" key="9">
    <source>
        <dbReference type="Proteomes" id="UP000709295"/>
    </source>
</evidence>
<feature type="region of interest" description="Disordered" evidence="6">
    <location>
        <begin position="71"/>
        <end position="134"/>
    </location>
</feature>
<dbReference type="Proteomes" id="UP000709295">
    <property type="component" value="Unassembled WGS sequence"/>
</dbReference>
<evidence type="ECO:0000256" key="1">
    <source>
        <dbReference type="ARBA" id="ARBA00008941"/>
    </source>
</evidence>
<dbReference type="InterPro" id="IPR044571">
    <property type="entry name" value="P4KG1-8"/>
</dbReference>
<keyword evidence="5" id="KW-0067">ATP-binding</keyword>
<name>A0A8J5JG08_9STRA</name>
<keyword evidence="9" id="KW-1185">Reference proteome</keyword>
<reference evidence="8" key="1">
    <citation type="submission" date="2021-01" db="EMBL/GenBank/DDBJ databases">
        <title>Phytophthora aleatoria, a newly-described species from Pinus radiata is distinct from Phytophthora cactorum isolates based on comparative genomics.</title>
        <authorList>
            <person name="Mcdougal R."/>
            <person name="Panda P."/>
            <person name="Williams N."/>
            <person name="Studholme D.J."/>
        </authorList>
    </citation>
    <scope>NUCLEOTIDE SEQUENCE</scope>
    <source>
        <strain evidence="8">NZFS 4037</strain>
    </source>
</reference>
<dbReference type="GO" id="GO:0005524">
    <property type="term" value="F:ATP binding"/>
    <property type="evidence" value="ECO:0007669"/>
    <property type="project" value="UniProtKB-KW"/>
</dbReference>
<feature type="domain" description="PI3K/PI4K catalytic" evidence="7">
    <location>
        <begin position="348"/>
        <end position="543"/>
    </location>
</feature>
<keyword evidence="3" id="KW-0547">Nucleotide-binding</keyword>